<accession>A0ABR7QWT3</accession>
<dbReference type="RefSeq" id="WP_187755135.1">
    <property type="nucleotide sequence ID" value="NZ_JABURY010000011.1"/>
</dbReference>
<gene>
    <name evidence="3" type="ORF">FcAc13_05110</name>
</gene>
<feature type="domain" description="Nucleotide modification associated" evidence="2">
    <location>
        <begin position="2"/>
        <end position="185"/>
    </location>
</feature>
<sequence>MTRLTKEIKEEICRNAIEQSPANKELAKVNENLSKLALDVFNDTATNKRLEEFFEIRERIEKLPFEGGCFYEKSYIRCNFGGMYYSLHAPEDIIFFEFKEIPTYPAEHEFTKKFLQLDCKRESLKNRIKSLQAEIMAILNSCTTLEKLQKVWVESVNFLDGVEFDAIKTNLPAIKIADLNEKLGISQ</sequence>
<proteinExistence type="predicted"/>
<organism evidence="3 4">
    <name type="scientific">Frischella japonica</name>
    <dbReference type="NCBI Taxonomy" id="2741544"/>
    <lineage>
        <taxon>Bacteria</taxon>
        <taxon>Pseudomonadati</taxon>
        <taxon>Pseudomonadota</taxon>
        <taxon>Gammaproteobacteria</taxon>
        <taxon>Orbales</taxon>
        <taxon>Orbaceae</taxon>
        <taxon>Frischella</taxon>
    </lineage>
</organism>
<evidence type="ECO:0000313" key="4">
    <source>
        <dbReference type="Proteomes" id="UP000651208"/>
    </source>
</evidence>
<dbReference type="Pfam" id="PF18757">
    <property type="entry name" value="Nmad5"/>
    <property type="match status" value="1"/>
</dbReference>
<dbReference type="Proteomes" id="UP000651208">
    <property type="component" value="Unassembled WGS sequence"/>
</dbReference>
<evidence type="ECO:0000259" key="2">
    <source>
        <dbReference type="Pfam" id="PF18757"/>
    </source>
</evidence>
<dbReference type="EMBL" id="JABURY010000011">
    <property type="protein sequence ID" value="MBC9130686.1"/>
    <property type="molecule type" value="Genomic_DNA"/>
</dbReference>
<comment type="caution">
    <text evidence="3">The sequence shown here is derived from an EMBL/GenBank/DDBJ whole genome shotgun (WGS) entry which is preliminary data.</text>
</comment>
<keyword evidence="1" id="KW-0175">Coiled coil</keyword>
<feature type="coiled-coil region" evidence="1">
    <location>
        <begin position="114"/>
        <end position="141"/>
    </location>
</feature>
<dbReference type="InterPro" id="IPR040835">
    <property type="entry name" value="Nmad5"/>
</dbReference>
<name>A0ABR7QWT3_9GAMM</name>
<reference evidence="3 4" key="1">
    <citation type="submission" date="2020-06" db="EMBL/GenBank/DDBJ databases">
        <title>Frischella cerana isolated from Apis cerana gut homogenate.</title>
        <authorList>
            <person name="Wolter L.A."/>
            <person name="Suenami S."/>
            <person name="Miyazaki R."/>
        </authorList>
    </citation>
    <scope>NUCLEOTIDE SEQUENCE [LARGE SCALE GENOMIC DNA]</scope>
    <source>
        <strain evidence="3 4">Ac13</strain>
    </source>
</reference>
<evidence type="ECO:0000256" key="1">
    <source>
        <dbReference type="SAM" id="Coils"/>
    </source>
</evidence>
<evidence type="ECO:0000313" key="3">
    <source>
        <dbReference type="EMBL" id="MBC9130686.1"/>
    </source>
</evidence>
<keyword evidence="4" id="KW-1185">Reference proteome</keyword>
<protein>
    <recommendedName>
        <fullName evidence="2">Nucleotide modification associated domain-containing protein</fullName>
    </recommendedName>
</protein>